<comment type="caution">
    <text evidence="1">The sequence shown here is derived from an EMBL/GenBank/DDBJ whole genome shotgun (WGS) entry which is preliminary data.</text>
</comment>
<dbReference type="AlphaFoldDB" id="A0A930UBS3"/>
<evidence type="ECO:0000313" key="2">
    <source>
        <dbReference type="Proteomes" id="UP000646211"/>
    </source>
</evidence>
<dbReference type="RefSeq" id="WP_194311202.1">
    <property type="nucleotide sequence ID" value="NZ_JADHEC010000007.1"/>
</dbReference>
<gene>
    <name evidence="1" type="ORF">IR213_04930</name>
</gene>
<protein>
    <submittedName>
        <fullName evidence="1">Uncharacterized protein</fullName>
    </submittedName>
</protein>
<dbReference type="Proteomes" id="UP000646211">
    <property type="component" value="Unassembled WGS sequence"/>
</dbReference>
<name>A0A930UBS3_9FLAO</name>
<sequence>MKTLKYISKVIPFFKSLNIKTNTRDKDQIEFTHTKFGVNLKQTSASGKVPNSLFHQMYAEENETLFI</sequence>
<evidence type="ECO:0000313" key="1">
    <source>
        <dbReference type="EMBL" id="MBF2707937.1"/>
    </source>
</evidence>
<keyword evidence="2" id="KW-1185">Reference proteome</keyword>
<proteinExistence type="predicted"/>
<organism evidence="1 2">
    <name type="scientific">Flavobacterium soyangense</name>
    <dbReference type="NCBI Taxonomy" id="2023265"/>
    <lineage>
        <taxon>Bacteria</taxon>
        <taxon>Pseudomonadati</taxon>
        <taxon>Bacteroidota</taxon>
        <taxon>Flavobacteriia</taxon>
        <taxon>Flavobacteriales</taxon>
        <taxon>Flavobacteriaceae</taxon>
        <taxon>Flavobacterium</taxon>
    </lineage>
</organism>
<reference evidence="1" key="1">
    <citation type="submission" date="2020-11" db="EMBL/GenBank/DDBJ databases">
        <title>Genome of Flavobacterium soyangense.</title>
        <authorList>
            <person name="Liu Q."/>
            <person name="Xin Y.-H."/>
        </authorList>
    </citation>
    <scope>NUCLEOTIDE SEQUENCE</scope>
    <source>
        <strain evidence="1">CGMCC 1.13493</strain>
    </source>
</reference>
<accession>A0A930UBS3</accession>
<dbReference type="EMBL" id="JADHEC010000007">
    <property type="protein sequence ID" value="MBF2707937.1"/>
    <property type="molecule type" value="Genomic_DNA"/>
</dbReference>